<dbReference type="GO" id="GO:0003677">
    <property type="term" value="F:DNA binding"/>
    <property type="evidence" value="ECO:0007669"/>
    <property type="project" value="InterPro"/>
</dbReference>
<reference evidence="2" key="1">
    <citation type="submission" date="2021-03" db="EMBL/GenBank/DDBJ databases">
        <authorList>
            <person name="So Y."/>
        </authorList>
    </citation>
    <scope>NUCLEOTIDE SEQUENCE</scope>
    <source>
        <strain evidence="2">SG15</strain>
    </source>
</reference>
<feature type="domain" description="HTH cro/C1-type" evidence="1">
    <location>
        <begin position="17"/>
        <end position="71"/>
    </location>
</feature>
<dbReference type="RefSeq" id="WP_209371392.1">
    <property type="nucleotide sequence ID" value="NZ_JAGIZA010000003.1"/>
</dbReference>
<accession>A0A940S4M5</accession>
<protein>
    <submittedName>
        <fullName evidence="2">Helix-turn-helix transcriptional regulator</fullName>
    </submittedName>
</protein>
<dbReference type="Pfam" id="PF01381">
    <property type="entry name" value="HTH_3"/>
    <property type="match status" value="1"/>
</dbReference>
<dbReference type="PROSITE" id="PS50943">
    <property type="entry name" value="HTH_CROC1"/>
    <property type="match status" value="1"/>
</dbReference>
<evidence type="ECO:0000313" key="3">
    <source>
        <dbReference type="Proteomes" id="UP000677537"/>
    </source>
</evidence>
<evidence type="ECO:0000259" key="1">
    <source>
        <dbReference type="PROSITE" id="PS50943"/>
    </source>
</evidence>
<dbReference type="SMART" id="SM00530">
    <property type="entry name" value="HTH_XRE"/>
    <property type="match status" value="1"/>
</dbReference>
<dbReference type="InterPro" id="IPR001387">
    <property type="entry name" value="Cro/C1-type_HTH"/>
</dbReference>
<proteinExistence type="predicted"/>
<comment type="caution">
    <text evidence="2">The sequence shown here is derived from an EMBL/GenBank/DDBJ whole genome shotgun (WGS) entry which is preliminary data.</text>
</comment>
<dbReference type="CDD" id="cd00093">
    <property type="entry name" value="HTH_XRE"/>
    <property type="match status" value="1"/>
</dbReference>
<keyword evidence="3" id="KW-1185">Reference proteome</keyword>
<dbReference type="EMBL" id="JAGIZA010000003">
    <property type="protein sequence ID" value="MBP0492134.1"/>
    <property type="molecule type" value="Genomic_DNA"/>
</dbReference>
<evidence type="ECO:0000313" key="2">
    <source>
        <dbReference type="EMBL" id="MBP0492134.1"/>
    </source>
</evidence>
<name>A0A940S4M5_9PROT</name>
<dbReference type="InterPro" id="IPR010982">
    <property type="entry name" value="Lambda_DNA-bd_dom_sf"/>
</dbReference>
<dbReference type="Proteomes" id="UP000677537">
    <property type="component" value="Unassembled WGS sequence"/>
</dbReference>
<dbReference type="Gene3D" id="1.10.260.40">
    <property type="entry name" value="lambda repressor-like DNA-binding domains"/>
    <property type="match status" value="1"/>
</dbReference>
<dbReference type="SUPFAM" id="SSF47413">
    <property type="entry name" value="lambda repressor-like DNA-binding domains"/>
    <property type="match status" value="1"/>
</dbReference>
<dbReference type="AlphaFoldDB" id="A0A940S4M5"/>
<sequence>MPTVVIATKDNSWSERLRGYREDAGHSQASMAAELVVPKTTYASWELGMREPRFEMLVRISQVLGVTPNDILVGPQKGSVEEALRENEEMRRRLNAVLEALTR</sequence>
<organism evidence="2 3">
    <name type="scientific">Roseomonas indoligenes</name>
    <dbReference type="NCBI Taxonomy" id="2820811"/>
    <lineage>
        <taxon>Bacteria</taxon>
        <taxon>Pseudomonadati</taxon>
        <taxon>Pseudomonadota</taxon>
        <taxon>Alphaproteobacteria</taxon>
        <taxon>Acetobacterales</taxon>
        <taxon>Roseomonadaceae</taxon>
        <taxon>Roseomonas</taxon>
    </lineage>
</organism>
<gene>
    <name evidence="2" type="ORF">J5Y10_05010</name>
</gene>